<dbReference type="SUPFAM" id="SSF52047">
    <property type="entry name" value="RNI-like"/>
    <property type="match status" value="1"/>
</dbReference>
<dbReference type="EMBL" id="JARTCD010000007">
    <property type="protein sequence ID" value="KAJ8661745.1"/>
    <property type="molecule type" value="Genomic_DNA"/>
</dbReference>
<evidence type="ECO:0000313" key="3">
    <source>
        <dbReference type="Proteomes" id="UP001234581"/>
    </source>
</evidence>
<feature type="compositionally biased region" description="Low complexity" evidence="1">
    <location>
        <begin position="180"/>
        <end position="190"/>
    </location>
</feature>
<comment type="caution">
    <text evidence="2">The sequence shown here is derived from an EMBL/GenBank/DDBJ whole genome shotgun (WGS) entry which is preliminary data.</text>
</comment>
<proteinExistence type="predicted"/>
<reference evidence="2 3" key="1">
    <citation type="submission" date="2023-03" db="EMBL/GenBank/DDBJ databases">
        <title>Genome sequence of Lichtheimia ornata CBS 291.66.</title>
        <authorList>
            <person name="Mohabir J.T."/>
            <person name="Shea T.P."/>
            <person name="Kurbessoian T."/>
            <person name="Berby B."/>
            <person name="Fontaine J."/>
            <person name="Livny J."/>
            <person name="Gnirke A."/>
            <person name="Stajich J.E."/>
            <person name="Cuomo C.A."/>
        </authorList>
    </citation>
    <scope>NUCLEOTIDE SEQUENCE [LARGE SCALE GENOMIC DNA]</scope>
    <source>
        <strain evidence="2">CBS 291.66</strain>
    </source>
</reference>
<evidence type="ECO:0000256" key="1">
    <source>
        <dbReference type="SAM" id="MobiDB-lite"/>
    </source>
</evidence>
<feature type="region of interest" description="Disordered" evidence="1">
    <location>
        <begin position="165"/>
        <end position="190"/>
    </location>
</feature>
<name>A0AAD7Y0P1_9FUNG</name>
<dbReference type="InterPro" id="IPR032675">
    <property type="entry name" value="LRR_dom_sf"/>
</dbReference>
<keyword evidence="3" id="KW-1185">Reference proteome</keyword>
<dbReference type="GeneID" id="83209969"/>
<protein>
    <submittedName>
        <fullName evidence="2">Uncharacterized protein</fullName>
    </submittedName>
</protein>
<dbReference type="AlphaFoldDB" id="A0AAD7Y0P1"/>
<dbReference type="Proteomes" id="UP001234581">
    <property type="component" value="Unassembled WGS sequence"/>
</dbReference>
<dbReference type="PANTHER" id="PTHR13318">
    <property type="entry name" value="PARTNER OF PAIRED, ISOFORM B-RELATED"/>
    <property type="match status" value="1"/>
</dbReference>
<sequence>MRQLSLELLELIAENTSSTRDIAQLALVNHQCHAAAIRALFHTMAIHSPQQYAALVRHTKRFKEQGWLNYVRRVDLSSYTARGSGWSEAQAKAIVEPEGLAYLLSSCVNMTQLYVGEEMMQAFVEPVVIRAVFNGHLRLEVLDFTGFCDRKFTAAMAEVFAEDKDKKNNEEEMSTMEQQPPAATTTTAVPTVMPPRLGNISFYMCMALSQASFFVPFFKQMRSNGNALHRLDLGHTKVTSDLFQHLNPDSMTHLNLQGCHGIRCCSAVIPFLSRARAHLVELNLNMNFNGVASNNFCRECLSHLVATEMPSLRSLNLGGHASMDDTVLASFSTVNLKKIEYLSLASSQHITTDGLMTLLGKMPNLKYLNLSRTWFALDLKYMVAILQNIVGSSPVSLCGGEGIQQQQPQQKLYKALKVVEISQSTTGSSSNKNRLPEQFQGWSLVHHGRRSYYSRDNVDPRFFYANKLPLRDEFPCSPMTKYWSYSC</sequence>
<dbReference type="RefSeq" id="XP_058346658.1">
    <property type="nucleotide sequence ID" value="XM_058482634.1"/>
</dbReference>
<dbReference type="GO" id="GO:0031146">
    <property type="term" value="P:SCF-dependent proteasomal ubiquitin-dependent protein catabolic process"/>
    <property type="evidence" value="ECO:0007669"/>
    <property type="project" value="TreeGrafter"/>
</dbReference>
<organism evidence="2 3">
    <name type="scientific">Lichtheimia ornata</name>
    <dbReference type="NCBI Taxonomy" id="688661"/>
    <lineage>
        <taxon>Eukaryota</taxon>
        <taxon>Fungi</taxon>
        <taxon>Fungi incertae sedis</taxon>
        <taxon>Mucoromycota</taxon>
        <taxon>Mucoromycotina</taxon>
        <taxon>Mucoromycetes</taxon>
        <taxon>Mucorales</taxon>
        <taxon>Lichtheimiaceae</taxon>
        <taxon>Lichtheimia</taxon>
    </lineage>
</organism>
<dbReference type="GO" id="GO:0019005">
    <property type="term" value="C:SCF ubiquitin ligase complex"/>
    <property type="evidence" value="ECO:0007669"/>
    <property type="project" value="TreeGrafter"/>
</dbReference>
<accession>A0AAD7Y0P1</accession>
<evidence type="ECO:0000313" key="2">
    <source>
        <dbReference type="EMBL" id="KAJ8661745.1"/>
    </source>
</evidence>
<gene>
    <name evidence="2" type="ORF">O0I10_002552</name>
</gene>
<dbReference type="Gene3D" id="3.80.10.10">
    <property type="entry name" value="Ribonuclease Inhibitor"/>
    <property type="match status" value="1"/>
</dbReference>